<feature type="signal peptide" evidence="5">
    <location>
        <begin position="1"/>
        <end position="26"/>
    </location>
</feature>
<dbReference type="SUPFAM" id="SSF53850">
    <property type="entry name" value="Periplasmic binding protein-like II"/>
    <property type="match status" value="1"/>
</dbReference>
<dbReference type="SMART" id="SM00062">
    <property type="entry name" value="PBPb"/>
    <property type="match status" value="1"/>
</dbReference>
<comment type="similarity">
    <text evidence="1">Belongs to the bacterial solute-binding protein 3 family.</text>
</comment>
<evidence type="ECO:0000256" key="2">
    <source>
        <dbReference type="ARBA" id="ARBA00022448"/>
    </source>
</evidence>
<feature type="chain" id="PRO_5045671457" evidence="5">
    <location>
        <begin position="27"/>
        <end position="299"/>
    </location>
</feature>
<dbReference type="PANTHER" id="PTHR30085:SF6">
    <property type="entry name" value="ABC TRANSPORTER GLUTAMINE-BINDING PROTEIN GLNH"/>
    <property type="match status" value="1"/>
</dbReference>
<dbReference type="RefSeq" id="WP_344338942.1">
    <property type="nucleotide sequence ID" value="NZ_BAAAKJ010000255.1"/>
</dbReference>
<dbReference type="PROSITE" id="PS51257">
    <property type="entry name" value="PROKAR_LIPOPROTEIN"/>
    <property type="match status" value="1"/>
</dbReference>
<gene>
    <name evidence="7" type="ORF">GCM10009639_46920</name>
</gene>
<reference evidence="7 8" key="1">
    <citation type="journal article" date="2019" name="Int. J. Syst. Evol. Microbiol.">
        <title>The Global Catalogue of Microorganisms (GCM) 10K type strain sequencing project: providing services to taxonomists for standard genome sequencing and annotation.</title>
        <authorList>
            <consortium name="The Broad Institute Genomics Platform"/>
            <consortium name="The Broad Institute Genome Sequencing Center for Infectious Disease"/>
            <person name="Wu L."/>
            <person name="Ma J."/>
        </authorList>
    </citation>
    <scope>NUCLEOTIDE SEQUENCE [LARGE SCALE GENOMIC DNA]</scope>
    <source>
        <strain evidence="7 8">JCM 12393</strain>
    </source>
</reference>
<evidence type="ECO:0000256" key="5">
    <source>
        <dbReference type="SAM" id="SignalP"/>
    </source>
</evidence>
<dbReference type="InterPro" id="IPR051455">
    <property type="entry name" value="Bact_solute-bind_prot3"/>
</dbReference>
<keyword evidence="8" id="KW-1185">Reference proteome</keyword>
<feature type="region of interest" description="Disordered" evidence="4">
    <location>
        <begin position="269"/>
        <end position="299"/>
    </location>
</feature>
<evidence type="ECO:0000259" key="6">
    <source>
        <dbReference type="SMART" id="SM00062"/>
    </source>
</evidence>
<evidence type="ECO:0000313" key="8">
    <source>
        <dbReference type="Proteomes" id="UP001499863"/>
    </source>
</evidence>
<keyword evidence="2" id="KW-0813">Transport</keyword>
<organism evidence="7 8">
    <name type="scientific">Kitasatospora putterlickiae</name>
    <dbReference type="NCBI Taxonomy" id="221725"/>
    <lineage>
        <taxon>Bacteria</taxon>
        <taxon>Bacillati</taxon>
        <taxon>Actinomycetota</taxon>
        <taxon>Actinomycetes</taxon>
        <taxon>Kitasatosporales</taxon>
        <taxon>Streptomycetaceae</taxon>
        <taxon>Kitasatospora</taxon>
    </lineage>
</organism>
<dbReference type="Pfam" id="PF00497">
    <property type="entry name" value="SBP_bac_3"/>
    <property type="match status" value="1"/>
</dbReference>
<sequence length="299" mass="32479">MRRRTPVRRAATTAVLLALAAAGCGADPEPSIFADGRKVRIGAKSDQPGTSHERHAGDFDGLDIAVARELLDRVGAEPPIFNGIISRNRAPALRDGDVDLVVATFSITARRMLPVKEGGEGLDFVGPYASTQQGMLVRAADLERYRTLDDLNGRLVCVWKGTTSADELRKPAYQAIRLREEEDAGFCVNALKAGEVDAVSTDQLILYGFMEAEPALAVVPGIAFAATNDYGVALAKGHREDCERLRDALKKYVVSNEWDRDVKNNLPQLPLERRNEARPTETEIDGASCRDRPANAPVG</sequence>
<comment type="caution">
    <text evidence="7">The sequence shown here is derived from an EMBL/GenBank/DDBJ whole genome shotgun (WGS) entry which is preliminary data.</text>
</comment>
<evidence type="ECO:0000256" key="3">
    <source>
        <dbReference type="ARBA" id="ARBA00022729"/>
    </source>
</evidence>
<keyword evidence="3 5" id="KW-0732">Signal</keyword>
<evidence type="ECO:0000256" key="1">
    <source>
        <dbReference type="ARBA" id="ARBA00010333"/>
    </source>
</evidence>
<feature type="compositionally biased region" description="Basic and acidic residues" evidence="4">
    <location>
        <begin position="271"/>
        <end position="281"/>
    </location>
</feature>
<feature type="domain" description="Solute-binding protein family 3/N-terminal" evidence="6">
    <location>
        <begin position="38"/>
        <end position="269"/>
    </location>
</feature>
<evidence type="ECO:0000313" key="7">
    <source>
        <dbReference type="EMBL" id="GAA1402906.1"/>
    </source>
</evidence>
<dbReference type="Proteomes" id="UP001499863">
    <property type="component" value="Unassembled WGS sequence"/>
</dbReference>
<dbReference type="EMBL" id="BAAAKJ010000255">
    <property type="protein sequence ID" value="GAA1402906.1"/>
    <property type="molecule type" value="Genomic_DNA"/>
</dbReference>
<accession>A0ABN1YB05</accession>
<dbReference type="PANTHER" id="PTHR30085">
    <property type="entry name" value="AMINO ACID ABC TRANSPORTER PERMEASE"/>
    <property type="match status" value="1"/>
</dbReference>
<proteinExistence type="inferred from homology"/>
<evidence type="ECO:0000256" key="4">
    <source>
        <dbReference type="SAM" id="MobiDB-lite"/>
    </source>
</evidence>
<protein>
    <submittedName>
        <fullName evidence="7">Glutamate ABC transporter substrate-binding protein</fullName>
    </submittedName>
</protein>
<dbReference type="Gene3D" id="3.40.190.10">
    <property type="entry name" value="Periplasmic binding protein-like II"/>
    <property type="match status" value="2"/>
</dbReference>
<dbReference type="InterPro" id="IPR001638">
    <property type="entry name" value="Solute-binding_3/MltF_N"/>
</dbReference>
<name>A0ABN1YB05_9ACTN</name>